<evidence type="ECO:0000256" key="1">
    <source>
        <dbReference type="ARBA" id="ARBA00022572"/>
    </source>
</evidence>
<comment type="caution">
    <text evidence="7">The sequence shown here is derived from an EMBL/GenBank/DDBJ whole genome shotgun (WGS) entry which is preliminary data.</text>
</comment>
<keyword evidence="4" id="KW-1015">Disulfide bond</keyword>
<dbReference type="InterPro" id="IPR052941">
    <property type="entry name" value="StomDev_PlantInt_Reg"/>
</dbReference>
<organism evidence="7 8">
    <name type="scientific">Stephanodiscus triporus</name>
    <dbReference type="NCBI Taxonomy" id="2934178"/>
    <lineage>
        <taxon>Eukaryota</taxon>
        <taxon>Sar</taxon>
        <taxon>Stramenopiles</taxon>
        <taxon>Ochrophyta</taxon>
        <taxon>Bacillariophyta</taxon>
        <taxon>Coscinodiscophyceae</taxon>
        <taxon>Thalassiosirophycidae</taxon>
        <taxon>Stephanodiscales</taxon>
        <taxon>Stephanodiscaceae</taxon>
        <taxon>Stephanodiscus</taxon>
    </lineage>
</organism>
<keyword evidence="1" id="KW-0420">Kringle</keyword>
<feature type="compositionally biased region" description="Basic residues" evidence="5">
    <location>
        <begin position="86"/>
        <end position="102"/>
    </location>
</feature>
<name>A0ABD3QWN7_9STRA</name>
<feature type="compositionally biased region" description="Low complexity" evidence="5">
    <location>
        <begin position="281"/>
        <end position="295"/>
    </location>
</feature>
<dbReference type="SUPFAM" id="SSF57440">
    <property type="entry name" value="Kringle-like"/>
    <property type="match status" value="1"/>
</dbReference>
<keyword evidence="8" id="KW-1185">Reference proteome</keyword>
<dbReference type="Gene3D" id="2.40.20.10">
    <property type="entry name" value="Plasminogen Kringle 4"/>
    <property type="match status" value="1"/>
</dbReference>
<dbReference type="SMART" id="SM00369">
    <property type="entry name" value="LRR_TYP"/>
    <property type="match status" value="4"/>
</dbReference>
<feature type="region of interest" description="Disordered" evidence="5">
    <location>
        <begin position="175"/>
        <end position="201"/>
    </location>
</feature>
<evidence type="ECO:0000313" key="8">
    <source>
        <dbReference type="Proteomes" id="UP001530315"/>
    </source>
</evidence>
<evidence type="ECO:0000256" key="4">
    <source>
        <dbReference type="ARBA" id="ARBA00023157"/>
    </source>
</evidence>
<dbReference type="Pfam" id="PF00051">
    <property type="entry name" value="Kringle"/>
    <property type="match status" value="1"/>
</dbReference>
<evidence type="ECO:0000259" key="6">
    <source>
        <dbReference type="PROSITE" id="PS50070"/>
    </source>
</evidence>
<keyword evidence="3" id="KW-0677">Repeat</keyword>
<feature type="domain" description="Kringle" evidence="6">
    <location>
        <begin position="308"/>
        <end position="390"/>
    </location>
</feature>
<proteinExistence type="predicted"/>
<dbReference type="AlphaFoldDB" id="A0ABD3QWN7"/>
<sequence length="836" mass="91631">MTLQPHTVASATAGAGSTLKVNHHDAKITYDGMYSALKDEIKYLRDDNKRMHDDMMTVKGDVKSLLLIVGGADSGRERSGGSAERKKNRPKKKKNTKRRRGGQKQQDVVGKASDKNETWGGAAAAGSGRMMIVVGALTGLFAFFTCAQGIMGGKDWNRGGGPPSRRGRVVRMVPATVDDEDAHPPPKDYTLGENNKKKSGGDAFLRDLQADSSESTSPMIPTTDDVASDEVLIPTPFPTDYTYPPSYSPAFVCNDDPSSRPMLSSPPSLVPTFAPRPTEMPLSSPSLSPTLSSSPTNTCHAADNSKCGCEVVHKSDYRGTIGTTEDGTECERWDAEWIFFSEEAKVEKGLYENYCRDPFNDNNGPACYTSADNFDNDGLPKLSLCAETCCDDSDYPCKCDYLKAACRISLENNVTDFCDDMEDACRTSCDSYCKCSLYEQMCFDYPSESTCAFAAEKCCAHEHVEIHSCFCDFYTSIKIVHGYETEHRSGNCSYAGELALGGDENMYLSKLYSILGGDYWYKNTGWSDPKTPYCECYGITCNEDGWVTKINLRNNNLTGTGDYVFYWLAGAFKELKVLDLAENNISGSLPNGYIRTFLKLERIDISNNAFTGYAEMAFPSSTSHNRFERFDFFRFNAAYETLKVVDLSNNHISQDTSSVFLNIPPNIQELILASNSITGKLPDPFPLENLIRFVMSDNVIEGNMPDFPGSSPLLRELDLSNQNRKNGGGLNGTISKDIFKLGDLSTLNLAGNKLSGYIPASTGNLAKLKVLNLSSNVLSKQIPAELGRLTVANDASLQIDALEILDLSYNNLSGVLPSEFGLYGGVSIRLRNNSAV</sequence>
<dbReference type="InterPro" id="IPR001611">
    <property type="entry name" value="Leu-rich_rpt"/>
</dbReference>
<dbReference type="SUPFAM" id="SSF52047">
    <property type="entry name" value="RNI-like"/>
    <property type="match status" value="1"/>
</dbReference>
<reference evidence="7 8" key="1">
    <citation type="submission" date="2024-10" db="EMBL/GenBank/DDBJ databases">
        <title>Updated reference genomes for cyclostephanoid diatoms.</title>
        <authorList>
            <person name="Roberts W.R."/>
            <person name="Alverson A.J."/>
        </authorList>
    </citation>
    <scope>NUCLEOTIDE SEQUENCE [LARGE SCALE GENOMIC DNA]</scope>
    <source>
        <strain evidence="7 8">AJA276-08</strain>
    </source>
</reference>
<feature type="compositionally biased region" description="Basic and acidic residues" evidence="5">
    <location>
        <begin position="74"/>
        <end position="85"/>
    </location>
</feature>
<dbReference type="Proteomes" id="UP001530315">
    <property type="component" value="Unassembled WGS sequence"/>
</dbReference>
<dbReference type="Pfam" id="PF00560">
    <property type="entry name" value="LRR_1"/>
    <property type="match status" value="4"/>
</dbReference>
<dbReference type="InterPro" id="IPR013806">
    <property type="entry name" value="Kringle-like"/>
</dbReference>
<dbReference type="InterPro" id="IPR038178">
    <property type="entry name" value="Kringle_sf"/>
</dbReference>
<accession>A0ABD3QWN7</accession>
<dbReference type="InterPro" id="IPR032675">
    <property type="entry name" value="LRR_dom_sf"/>
</dbReference>
<dbReference type="PANTHER" id="PTHR48004:SF59">
    <property type="entry name" value="LEUCINE-RICH REPEAT-CONTAINING N-TERMINAL PLANT-TYPE DOMAIN-CONTAINING PROTEIN"/>
    <property type="match status" value="1"/>
</dbReference>
<dbReference type="SMART" id="SM00130">
    <property type="entry name" value="KR"/>
    <property type="match status" value="1"/>
</dbReference>
<gene>
    <name evidence="7" type="ORF">ACHAW5_002952</name>
</gene>
<dbReference type="PROSITE" id="PS50070">
    <property type="entry name" value="KRINGLE_2"/>
    <property type="match status" value="1"/>
</dbReference>
<feature type="region of interest" description="Disordered" evidence="5">
    <location>
        <begin position="73"/>
        <end position="122"/>
    </location>
</feature>
<dbReference type="InterPro" id="IPR003591">
    <property type="entry name" value="Leu-rich_rpt_typical-subtyp"/>
</dbReference>
<keyword evidence="2" id="KW-0433">Leucine-rich repeat</keyword>
<protein>
    <recommendedName>
        <fullName evidence="6">Kringle domain-containing protein</fullName>
    </recommendedName>
</protein>
<dbReference type="InterPro" id="IPR000001">
    <property type="entry name" value="Kringle"/>
</dbReference>
<evidence type="ECO:0000313" key="7">
    <source>
        <dbReference type="EMBL" id="KAL3804760.1"/>
    </source>
</evidence>
<evidence type="ECO:0000256" key="3">
    <source>
        <dbReference type="ARBA" id="ARBA00022737"/>
    </source>
</evidence>
<feature type="region of interest" description="Disordered" evidence="5">
    <location>
        <begin position="276"/>
        <end position="295"/>
    </location>
</feature>
<evidence type="ECO:0000256" key="2">
    <source>
        <dbReference type="ARBA" id="ARBA00022614"/>
    </source>
</evidence>
<evidence type="ECO:0000256" key="5">
    <source>
        <dbReference type="SAM" id="MobiDB-lite"/>
    </source>
</evidence>
<dbReference type="PANTHER" id="PTHR48004">
    <property type="entry name" value="OS01G0149700 PROTEIN"/>
    <property type="match status" value="1"/>
</dbReference>
<dbReference type="EMBL" id="JALLAZ020000068">
    <property type="protein sequence ID" value="KAL3804760.1"/>
    <property type="molecule type" value="Genomic_DNA"/>
</dbReference>
<dbReference type="Gene3D" id="3.80.10.10">
    <property type="entry name" value="Ribonuclease Inhibitor"/>
    <property type="match status" value="2"/>
</dbReference>